<evidence type="ECO:0000313" key="2">
    <source>
        <dbReference type="Proteomes" id="UP001066276"/>
    </source>
</evidence>
<dbReference type="Proteomes" id="UP001066276">
    <property type="component" value="Chromosome 6"/>
</dbReference>
<keyword evidence="2" id="KW-1185">Reference proteome</keyword>
<proteinExistence type="predicted"/>
<dbReference type="EMBL" id="JANPWB010000010">
    <property type="protein sequence ID" value="KAJ1146788.1"/>
    <property type="molecule type" value="Genomic_DNA"/>
</dbReference>
<dbReference type="AlphaFoldDB" id="A0AAV7R7L1"/>
<reference evidence="1" key="1">
    <citation type="journal article" date="2022" name="bioRxiv">
        <title>Sequencing and chromosome-scale assembly of the giantPleurodeles waltlgenome.</title>
        <authorList>
            <person name="Brown T."/>
            <person name="Elewa A."/>
            <person name="Iarovenko S."/>
            <person name="Subramanian E."/>
            <person name="Araus A.J."/>
            <person name="Petzold A."/>
            <person name="Susuki M."/>
            <person name="Suzuki K.-i.T."/>
            <person name="Hayashi T."/>
            <person name="Toyoda A."/>
            <person name="Oliveira C."/>
            <person name="Osipova E."/>
            <person name="Leigh N.D."/>
            <person name="Simon A."/>
            <person name="Yun M.H."/>
        </authorList>
    </citation>
    <scope>NUCLEOTIDE SEQUENCE</scope>
    <source>
        <strain evidence="1">20211129_DDA</strain>
        <tissue evidence="1">Liver</tissue>
    </source>
</reference>
<accession>A0AAV7R7L1</accession>
<sequence length="82" mass="9451">MDPKPIREISSNGGHYRRRHWSPCGCWAARCCRLDCLLEEEKIRKTCIHCGRTRPSSWGHFARPVLCLKIQDLGLAAPMNIF</sequence>
<protein>
    <submittedName>
        <fullName evidence="1">Uncharacterized protein</fullName>
    </submittedName>
</protein>
<evidence type="ECO:0000313" key="1">
    <source>
        <dbReference type="EMBL" id="KAJ1146788.1"/>
    </source>
</evidence>
<gene>
    <name evidence="1" type="ORF">NDU88_013048</name>
</gene>
<organism evidence="1 2">
    <name type="scientific">Pleurodeles waltl</name>
    <name type="common">Iberian ribbed newt</name>
    <dbReference type="NCBI Taxonomy" id="8319"/>
    <lineage>
        <taxon>Eukaryota</taxon>
        <taxon>Metazoa</taxon>
        <taxon>Chordata</taxon>
        <taxon>Craniata</taxon>
        <taxon>Vertebrata</taxon>
        <taxon>Euteleostomi</taxon>
        <taxon>Amphibia</taxon>
        <taxon>Batrachia</taxon>
        <taxon>Caudata</taxon>
        <taxon>Salamandroidea</taxon>
        <taxon>Salamandridae</taxon>
        <taxon>Pleurodelinae</taxon>
        <taxon>Pleurodeles</taxon>
    </lineage>
</organism>
<comment type="caution">
    <text evidence="1">The sequence shown here is derived from an EMBL/GenBank/DDBJ whole genome shotgun (WGS) entry which is preliminary data.</text>
</comment>
<name>A0AAV7R7L1_PLEWA</name>